<gene>
    <name evidence="7" type="primary">flpA</name>
    <name evidence="7" type="ORF">MSIBF_A2020009</name>
</gene>
<evidence type="ECO:0000256" key="3">
    <source>
        <dbReference type="ARBA" id="ARBA00022552"/>
    </source>
</evidence>
<dbReference type="GO" id="GO:0008649">
    <property type="term" value="F:rRNA methyltransferase activity"/>
    <property type="evidence" value="ECO:0007669"/>
    <property type="project" value="TreeGrafter"/>
</dbReference>
<dbReference type="PANTHER" id="PTHR10335">
    <property type="entry name" value="RRNA 2-O-METHYLTRANSFERASE FIBRILLARIN"/>
    <property type="match status" value="1"/>
</dbReference>
<dbReference type="GO" id="GO:0000494">
    <property type="term" value="P:box C/D sno(s)RNA 3'-end processing"/>
    <property type="evidence" value="ECO:0007669"/>
    <property type="project" value="TreeGrafter"/>
</dbReference>
<dbReference type="PIRSF" id="PIRSF006540">
    <property type="entry name" value="Nop17p"/>
    <property type="match status" value="1"/>
</dbReference>
<protein>
    <recommendedName>
        <fullName evidence="2">rRNA 2'-O-methyltransferase fibrillarin</fullName>
    </recommendedName>
</protein>
<dbReference type="PANTHER" id="PTHR10335:SF17">
    <property type="entry name" value="FIBRILLARIN"/>
    <property type="match status" value="1"/>
</dbReference>
<dbReference type="Pfam" id="PF01269">
    <property type="entry name" value="Fibrillarin"/>
    <property type="match status" value="1"/>
</dbReference>
<dbReference type="InterPro" id="IPR029063">
    <property type="entry name" value="SAM-dependent_MTases_sf"/>
</dbReference>
<organism evidence="7">
    <name type="scientific">groundwater metagenome</name>
    <dbReference type="NCBI Taxonomy" id="717931"/>
    <lineage>
        <taxon>unclassified sequences</taxon>
        <taxon>metagenomes</taxon>
        <taxon>ecological metagenomes</taxon>
    </lineage>
</organism>
<dbReference type="Gene3D" id="3.30.200.20">
    <property type="entry name" value="Phosphorylase Kinase, domain 1"/>
    <property type="match status" value="1"/>
</dbReference>
<dbReference type="GO" id="GO:1990259">
    <property type="term" value="F:histone H2AQ104 methyltransferase activity"/>
    <property type="evidence" value="ECO:0007669"/>
    <property type="project" value="TreeGrafter"/>
</dbReference>
<dbReference type="PRINTS" id="PR00052">
    <property type="entry name" value="FIBRILLARIN"/>
</dbReference>
<accession>A0A098E850</accession>
<dbReference type="InterPro" id="IPR000692">
    <property type="entry name" value="Fibrillarin"/>
</dbReference>
<dbReference type="EMBL" id="CCXY01000116">
    <property type="protein sequence ID" value="CEG12187.1"/>
    <property type="molecule type" value="Genomic_DNA"/>
</dbReference>
<keyword evidence="5 7" id="KW-0808">Transferase</keyword>
<dbReference type="AlphaFoldDB" id="A0A098E850"/>
<evidence type="ECO:0000256" key="6">
    <source>
        <dbReference type="ARBA" id="ARBA00022884"/>
    </source>
</evidence>
<comment type="similarity">
    <text evidence="1">Belongs to the methyltransferase superfamily. Fibrillarin family.</text>
</comment>
<keyword evidence="4 7" id="KW-0489">Methyltransferase</keyword>
<evidence type="ECO:0000256" key="5">
    <source>
        <dbReference type="ARBA" id="ARBA00022679"/>
    </source>
</evidence>
<dbReference type="GO" id="GO:0003723">
    <property type="term" value="F:RNA binding"/>
    <property type="evidence" value="ECO:0007669"/>
    <property type="project" value="UniProtKB-KW"/>
</dbReference>
<evidence type="ECO:0000256" key="4">
    <source>
        <dbReference type="ARBA" id="ARBA00022603"/>
    </source>
</evidence>
<reference evidence="7" key="1">
    <citation type="submission" date="2014-09" db="EMBL/GenBank/DDBJ databases">
        <authorList>
            <person name="Probst J Alexander"/>
        </authorList>
    </citation>
    <scope>NUCLEOTIDE SEQUENCE</scope>
</reference>
<dbReference type="HAMAP" id="MF_00351">
    <property type="entry name" value="RNA_methyltransf_FlpA"/>
    <property type="match status" value="1"/>
</dbReference>
<sequence>MQENKQKRKEVEEKDIIISLDPEGDKNITEKMNQIFDGVYKEGRNIATKNKFKGNTVYGEKIISEKGNEYRLWDPERSKLAAAIQNGLRNWTIKKDDNILYLGASSGTTPSHVSDISNIVFAVEISKRMMRNLIQISEIRTNIIPVLADALKPETYMDRILSVDFIYQDVAQPNQAEILNKNAEIFKPKFAMLAIKARSIDVLKNPSQIFKREIAKLKNFEVLEIIKLYPYDKDHVLVNLRYNG</sequence>
<evidence type="ECO:0000256" key="1">
    <source>
        <dbReference type="ARBA" id="ARBA00010632"/>
    </source>
</evidence>
<evidence type="ECO:0000256" key="2">
    <source>
        <dbReference type="ARBA" id="ARBA00015190"/>
    </source>
</evidence>
<dbReference type="Gene3D" id="3.40.50.150">
    <property type="entry name" value="Vaccinia Virus protein VP39"/>
    <property type="match status" value="1"/>
</dbReference>
<keyword evidence="6" id="KW-0694">RNA-binding</keyword>
<proteinExistence type="inferred from homology"/>
<dbReference type="NCBIfam" id="NF003276">
    <property type="entry name" value="PRK04266.1-2"/>
    <property type="match status" value="1"/>
</dbReference>
<keyword evidence="3" id="KW-0698">rRNA processing</keyword>
<dbReference type="SUPFAM" id="SSF53335">
    <property type="entry name" value="S-adenosyl-L-methionine-dependent methyltransferases"/>
    <property type="match status" value="1"/>
</dbReference>
<name>A0A098E850_9ZZZZ</name>
<dbReference type="SMART" id="SM01206">
    <property type="entry name" value="Fibrillarin"/>
    <property type="match status" value="1"/>
</dbReference>
<evidence type="ECO:0000313" key="7">
    <source>
        <dbReference type="EMBL" id="CEG12187.1"/>
    </source>
</evidence>